<feature type="transmembrane region" description="Helical" evidence="8">
    <location>
        <begin position="34"/>
        <end position="58"/>
    </location>
</feature>
<dbReference type="GO" id="GO:0005886">
    <property type="term" value="C:plasma membrane"/>
    <property type="evidence" value="ECO:0007669"/>
    <property type="project" value="UniProtKB-SubCell"/>
</dbReference>
<evidence type="ECO:0000313" key="9">
    <source>
        <dbReference type="EMBL" id="SUZ84880.1"/>
    </source>
</evidence>
<comment type="similarity">
    <text evidence="6">Belongs to the fluoride channel Fluc/FEX (TC 1.A.43) family.</text>
</comment>
<organism evidence="9">
    <name type="scientific">marine metagenome</name>
    <dbReference type="NCBI Taxonomy" id="408172"/>
    <lineage>
        <taxon>unclassified sequences</taxon>
        <taxon>metagenomes</taxon>
        <taxon>ecological metagenomes</taxon>
    </lineage>
</organism>
<dbReference type="EMBL" id="UINC01001611">
    <property type="protein sequence ID" value="SUZ84880.1"/>
    <property type="molecule type" value="Genomic_DNA"/>
</dbReference>
<dbReference type="AlphaFoldDB" id="A0A381R098"/>
<feature type="transmembrane region" description="Helical" evidence="8">
    <location>
        <begin position="79"/>
        <end position="98"/>
    </location>
</feature>
<keyword evidence="2" id="KW-1003">Cell membrane</keyword>
<sequence length="101" mass="10333">MFALAAALGALIRWKISSQWGRVGTWVLNMAGAFGLGLLTGVGGTIGTIVGTAGIGALTTVSGVAHELSILARVSRFRASAYLLATLVAGVCFAWLGVRWG</sequence>
<name>A0A381R098_9ZZZZ</name>
<evidence type="ECO:0000256" key="4">
    <source>
        <dbReference type="ARBA" id="ARBA00022989"/>
    </source>
</evidence>
<accession>A0A381R098</accession>
<keyword evidence="5 8" id="KW-0472">Membrane</keyword>
<dbReference type="InterPro" id="IPR003691">
    <property type="entry name" value="FluC"/>
</dbReference>
<reference evidence="9" key="1">
    <citation type="submission" date="2018-05" db="EMBL/GenBank/DDBJ databases">
        <authorList>
            <person name="Lanie J.A."/>
            <person name="Ng W.-L."/>
            <person name="Kazmierczak K.M."/>
            <person name="Andrzejewski T.M."/>
            <person name="Davidsen T.M."/>
            <person name="Wayne K.J."/>
            <person name="Tettelin H."/>
            <person name="Glass J.I."/>
            <person name="Rusch D."/>
            <person name="Podicherti R."/>
            <person name="Tsui H.-C.T."/>
            <person name="Winkler M.E."/>
        </authorList>
    </citation>
    <scope>NUCLEOTIDE SEQUENCE</scope>
</reference>
<comment type="subcellular location">
    <subcellularLocation>
        <location evidence="1">Cell membrane</location>
        <topology evidence="1">Multi-pass membrane protein</topology>
    </subcellularLocation>
</comment>
<evidence type="ECO:0000256" key="5">
    <source>
        <dbReference type="ARBA" id="ARBA00023136"/>
    </source>
</evidence>
<keyword evidence="4 8" id="KW-1133">Transmembrane helix</keyword>
<evidence type="ECO:0000256" key="1">
    <source>
        <dbReference type="ARBA" id="ARBA00004651"/>
    </source>
</evidence>
<evidence type="ECO:0000256" key="6">
    <source>
        <dbReference type="ARBA" id="ARBA00035120"/>
    </source>
</evidence>
<keyword evidence="3 8" id="KW-0812">Transmembrane</keyword>
<proteinExistence type="inferred from homology"/>
<protein>
    <recommendedName>
        <fullName evidence="10">Fluoride ion transporter CrcB</fullName>
    </recommendedName>
</protein>
<evidence type="ECO:0000256" key="7">
    <source>
        <dbReference type="ARBA" id="ARBA00035585"/>
    </source>
</evidence>
<evidence type="ECO:0000256" key="2">
    <source>
        <dbReference type="ARBA" id="ARBA00022475"/>
    </source>
</evidence>
<comment type="catalytic activity">
    <reaction evidence="7">
        <text>fluoride(in) = fluoride(out)</text>
        <dbReference type="Rhea" id="RHEA:76159"/>
        <dbReference type="ChEBI" id="CHEBI:17051"/>
    </reaction>
    <physiologicalReaction direction="left-to-right" evidence="7">
        <dbReference type="Rhea" id="RHEA:76160"/>
    </physiologicalReaction>
</comment>
<dbReference type="Pfam" id="PF02537">
    <property type="entry name" value="CRCB"/>
    <property type="match status" value="1"/>
</dbReference>
<evidence type="ECO:0000256" key="8">
    <source>
        <dbReference type="SAM" id="Phobius"/>
    </source>
</evidence>
<gene>
    <name evidence="9" type="ORF">METZ01_LOCUS37734</name>
</gene>
<evidence type="ECO:0000256" key="3">
    <source>
        <dbReference type="ARBA" id="ARBA00022692"/>
    </source>
</evidence>
<evidence type="ECO:0008006" key="10">
    <source>
        <dbReference type="Google" id="ProtNLM"/>
    </source>
</evidence>